<organism evidence="1 2">
    <name type="scientific">Romanomermis culicivorax</name>
    <name type="common">Nematode worm</name>
    <dbReference type="NCBI Taxonomy" id="13658"/>
    <lineage>
        <taxon>Eukaryota</taxon>
        <taxon>Metazoa</taxon>
        <taxon>Ecdysozoa</taxon>
        <taxon>Nematoda</taxon>
        <taxon>Enoplea</taxon>
        <taxon>Dorylaimia</taxon>
        <taxon>Mermithida</taxon>
        <taxon>Mermithoidea</taxon>
        <taxon>Mermithidae</taxon>
        <taxon>Romanomermis</taxon>
    </lineage>
</organism>
<evidence type="ECO:0000313" key="2">
    <source>
        <dbReference type="WBParaSite" id="nRc.2.0.1.t14345-RA"/>
    </source>
</evidence>
<protein>
    <submittedName>
        <fullName evidence="2">Uncharacterized protein</fullName>
    </submittedName>
</protein>
<evidence type="ECO:0000313" key="1">
    <source>
        <dbReference type="Proteomes" id="UP000887565"/>
    </source>
</evidence>
<reference evidence="2" key="1">
    <citation type="submission" date="2022-11" db="UniProtKB">
        <authorList>
            <consortium name="WormBaseParasite"/>
        </authorList>
    </citation>
    <scope>IDENTIFICATION</scope>
</reference>
<dbReference type="Proteomes" id="UP000887565">
    <property type="component" value="Unplaced"/>
</dbReference>
<proteinExistence type="predicted"/>
<accession>A0A915IKJ5</accession>
<name>A0A915IKJ5_ROMCU</name>
<sequence>MNSIMLNNDNPLMNIGVEDEIDELDAVEVHYDEIHEPQEPIKQTAPNTSSYDDNNVKCSFDYETGFGAFVDQTVKSYEVEKACKKAALVIVYLL</sequence>
<dbReference type="WBParaSite" id="nRc.2.0.1.t14345-RA">
    <property type="protein sequence ID" value="nRc.2.0.1.t14345-RA"/>
    <property type="gene ID" value="nRc.2.0.1.g14345"/>
</dbReference>
<dbReference type="AlphaFoldDB" id="A0A915IKJ5"/>
<keyword evidence="1" id="KW-1185">Reference proteome</keyword>